<dbReference type="EMBL" id="CP001293">
    <property type="protein sequence ID" value="ACK73948.1"/>
    <property type="molecule type" value="Genomic_DNA"/>
</dbReference>
<dbReference type="InterPro" id="IPR001387">
    <property type="entry name" value="Cro/C1-type_HTH"/>
</dbReference>
<reference evidence="3" key="1">
    <citation type="journal article" date="2011" name="MBio">
        <title>Novel metabolic attributes of the genus Cyanothece, comprising a group of unicellular nitrogen-fixing Cyanobacteria.</title>
        <authorList>
            <person name="Bandyopadhyay A."/>
            <person name="Elvitigala T."/>
            <person name="Welsh E."/>
            <person name="Stockel J."/>
            <person name="Liberton M."/>
            <person name="Min H."/>
            <person name="Sherman L.A."/>
            <person name="Pakrasi H.B."/>
        </authorList>
    </citation>
    <scope>NUCLEOTIDE SEQUENCE [LARGE SCALE GENOMIC DNA]</scope>
    <source>
        <strain evidence="3">PCC 7424</strain>
        <plasmid evidence="3">pP742402</plasmid>
    </source>
</reference>
<organism evidence="2 3">
    <name type="scientific">Gloeothece citriformis (strain PCC 7424)</name>
    <name type="common">Cyanothece sp. (strain PCC 7424)</name>
    <dbReference type="NCBI Taxonomy" id="65393"/>
    <lineage>
        <taxon>Bacteria</taxon>
        <taxon>Bacillati</taxon>
        <taxon>Cyanobacteriota</taxon>
        <taxon>Cyanophyceae</taxon>
        <taxon>Oscillatoriophycideae</taxon>
        <taxon>Chroococcales</taxon>
        <taxon>Aphanothecaceae</taxon>
        <taxon>Gloeothece</taxon>
        <taxon>Gloeothece citriformis</taxon>
    </lineage>
</organism>
<dbReference type="Pfam" id="PF01381">
    <property type="entry name" value="HTH_3"/>
    <property type="match status" value="1"/>
</dbReference>
<dbReference type="KEGG" id="cyc:PCC7424_5367"/>
<dbReference type="AlphaFoldDB" id="B7KMC6"/>
<keyword evidence="2" id="KW-0614">Plasmid</keyword>
<dbReference type="Gene3D" id="1.10.260.40">
    <property type="entry name" value="lambda repressor-like DNA-binding domains"/>
    <property type="match status" value="1"/>
</dbReference>
<proteinExistence type="predicted"/>
<dbReference type="SUPFAM" id="SSF47413">
    <property type="entry name" value="lambda repressor-like DNA-binding domains"/>
    <property type="match status" value="1"/>
</dbReference>
<dbReference type="Proteomes" id="UP000002384">
    <property type="component" value="Plasmid pP742402"/>
</dbReference>
<evidence type="ECO:0000313" key="3">
    <source>
        <dbReference type="Proteomes" id="UP000002384"/>
    </source>
</evidence>
<dbReference type="CDD" id="cd00093">
    <property type="entry name" value="HTH_XRE"/>
    <property type="match status" value="1"/>
</dbReference>
<protein>
    <submittedName>
        <fullName evidence="2">Transcriptional regulator, XRE family</fullName>
    </submittedName>
</protein>
<dbReference type="GO" id="GO:0003677">
    <property type="term" value="F:DNA binding"/>
    <property type="evidence" value="ECO:0007669"/>
    <property type="project" value="InterPro"/>
</dbReference>
<geneLocation type="plasmid" evidence="2 3">
    <name>pP742402</name>
</geneLocation>
<keyword evidence="3" id="KW-1185">Reference proteome</keyword>
<dbReference type="PROSITE" id="PS50943">
    <property type="entry name" value="HTH_CROC1"/>
    <property type="match status" value="1"/>
</dbReference>
<sequence length="119" mass="13615">MTTSPNLAVRVRETRSRLRLAQTQFAHLLGVSIQTVNRWENGKTQPLPGQLFYNTQTEIEELEEESTGQTELSKTRLGALEILILSLAIQSFLDKQVLSLRRKTILNDIQPRILTNIRD</sequence>
<evidence type="ECO:0000259" key="1">
    <source>
        <dbReference type="PROSITE" id="PS50943"/>
    </source>
</evidence>
<dbReference type="RefSeq" id="WP_012599455.1">
    <property type="nucleotide sequence ID" value="NC_011737.1"/>
</dbReference>
<gene>
    <name evidence="2" type="ordered locus">PCC7424_5367</name>
</gene>
<accession>B7KMC6</accession>
<dbReference type="OrthoDB" id="9801008at2"/>
<evidence type="ECO:0000313" key="2">
    <source>
        <dbReference type="EMBL" id="ACK73948.1"/>
    </source>
</evidence>
<name>B7KMC6_GLOC7</name>
<dbReference type="InterPro" id="IPR010982">
    <property type="entry name" value="Lambda_DNA-bd_dom_sf"/>
</dbReference>
<dbReference type="SMART" id="SM00530">
    <property type="entry name" value="HTH_XRE"/>
    <property type="match status" value="1"/>
</dbReference>
<dbReference type="HOGENOM" id="CLU_2057506_0_0_3"/>
<feature type="domain" description="HTH cro/C1-type" evidence="1">
    <location>
        <begin position="11"/>
        <end position="46"/>
    </location>
</feature>